<gene>
    <name evidence="10" type="ORF">H9872_02970</name>
</gene>
<organism evidence="10 11">
    <name type="scientific">Candidatus Cellulosilyticum pullistercoris</name>
    <dbReference type="NCBI Taxonomy" id="2838521"/>
    <lineage>
        <taxon>Bacteria</taxon>
        <taxon>Bacillati</taxon>
        <taxon>Bacillota</taxon>
        <taxon>Clostridia</taxon>
        <taxon>Lachnospirales</taxon>
        <taxon>Cellulosilyticaceae</taxon>
        <taxon>Cellulosilyticum</taxon>
    </lineage>
</organism>
<evidence type="ECO:0000256" key="1">
    <source>
        <dbReference type="ARBA" id="ARBA00001913"/>
    </source>
</evidence>
<evidence type="ECO:0000256" key="2">
    <source>
        <dbReference type="ARBA" id="ARBA00004613"/>
    </source>
</evidence>
<dbReference type="InterPro" id="IPR052052">
    <property type="entry name" value="Polysaccharide_Lyase_9"/>
</dbReference>
<sequence length="388" mass="41153">LKVSYRKFDGKTIYVSPTGTAEAEGTKESPVDIYTATKYVSAGQTIELAGGTYEMTAPLKIERGINGTKNARITLKPAKKTRAILDFSKAKGGMQLWGNYWHVYGIDVCNTPGNIKGLQIAGSNNKIESVNTYKNGDTGLQISGTSAETIERWPSNNLILNCTSYDNCDPGMNNADGFAAKITCGEGNVFRGCMAYNNLDDGWDLFSKIESGPIGAVTIENCITFNNGTLTDGTGDGDGNGFKLGGDGIAVPHVLRNSISYNNNAAGITSNSDPAIILENNTSFGNKGQNITLYGKGSSELKFVAKNNISMNGGAADTYGDLASLKTNDNYFFNGTVSVNAAGQTLNADIFVSTDVTVMPVRENNGSINMHGLLELKNSSLKSGAILK</sequence>
<evidence type="ECO:0000256" key="7">
    <source>
        <dbReference type="ARBA" id="ARBA00023239"/>
    </source>
</evidence>
<evidence type="ECO:0000256" key="3">
    <source>
        <dbReference type="ARBA" id="ARBA00022525"/>
    </source>
</evidence>
<dbReference type="Gene3D" id="2.160.20.10">
    <property type="entry name" value="Single-stranded right-handed beta-helix, Pectin lyase-like"/>
    <property type="match status" value="1"/>
</dbReference>
<reference evidence="10" key="1">
    <citation type="journal article" date="2021" name="PeerJ">
        <title>Extensive microbial diversity within the chicken gut microbiome revealed by metagenomics and culture.</title>
        <authorList>
            <person name="Gilroy R."/>
            <person name="Ravi A."/>
            <person name="Getino M."/>
            <person name="Pursley I."/>
            <person name="Horton D.L."/>
            <person name="Alikhan N.F."/>
            <person name="Baker D."/>
            <person name="Gharbi K."/>
            <person name="Hall N."/>
            <person name="Watson M."/>
            <person name="Adriaenssens E.M."/>
            <person name="Foster-Nyarko E."/>
            <person name="Jarju S."/>
            <person name="Secka A."/>
            <person name="Antonio M."/>
            <person name="Oren A."/>
            <person name="Chaudhuri R.R."/>
            <person name="La Ragione R."/>
            <person name="Hildebrand F."/>
            <person name="Pallen M.J."/>
        </authorList>
    </citation>
    <scope>NUCLEOTIDE SEQUENCE</scope>
    <source>
        <strain evidence="10">B5-657</strain>
    </source>
</reference>
<dbReference type="Pfam" id="PF22842">
    <property type="entry name" value="Pel9A-like_beta_helix"/>
    <property type="match status" value="1"/>
</dbReference>
<dbReference type="GO" id="GO:0005576">
    <property type="term" value="C:extracellular region"/>
    <property type="evidence" value="ECO:0007669"/>
    <property type="project" value="UniProtKB-SubCell"/>
</dbReference>
<reference evidence="10" key="2">
    <citation type="submission" date="2021-04" db="EMBL/GenBank/DDBJ databases">
        <authorList>
            <person name="Gilroy R."/>
        </authorList>
    </citation>
    <scope>NUCLEOTIDE SEQUENCE</scope>
    <source>
        <strain evidence="10">B5-657</strain>
    </source>
</reference>
<accession>A0A9E2K9H5</accession>
<keyword evidence="6" id="KW-0106">Calcium</keyword>
<evidence type="ECO:0000256" key="5">
    <source>
        <dbReference type="ARBA" id="ARBA00022729"/>
    </source>
</evidence>
<evidence type="ECO:0000259" key="9">
    <source>
        <dbReference type="Pfam" id="PF22842"/>
    </source>
</evidence>
<evidence type="ECO:0000256" key="8">
    <source>
        <dbReference type="ARBA" id="ARBA00038263"/>
    </source>
</evidence>
<dbReference type="EMBL" id="JAHLFQ010000058">
    <property type="protein sequence ID" value="MBU3803709.1"/>
    <property type="molecule type" value="Genomic_DNA"/>
</dbReference>
<comment type="caution">
    <text evidence="10">The sequence shown here is derived from an EMBL/GenBank/DDBJ whole genome shotgun (WGS) entry which is preliminary data.</text>
</comment>
<protein>
    <submittedName>
        <fullName evidence="10">N-acetylmuramoyl-L-alanine amidase family protein</fullName>
    </submittedName>
</protein>
<dbReference type="InterPro" id="IPR053868">
    <property type="entry name" value="Pel9A-like_beta_helix"/>
</dbReference>
<comment type="subcellular location">
    <subcellularLocation>
        <location evidence="2">Secreted</location>
    </subcellularLocation>
</comment>
<dbReference type="Proteomes" id="UP000824229">
    <property type="component" value="Unassembled WGS sequence"/>
</dbReference>
<dbReference type="SUPFAM" id="SSF51126">
    <property type="entry name" value="Pectin lyase-like"/>
    <property type="match status" value="1"/>
</dbReference>
<dbReference type="AlphaFoldDB" id="A0A9E2K9H5"/>
<keyword evidence="5" id="KW-0732">Signal</keyword>
<evidence type="ECO:0000256" key="4">
    <source>
        <dbReference type="ARBA" id="ARBA00022723"/>
    </source>
</evidence>
<evidence type="ECO:0000256" key="6">
    <source>
        <dbReference type="ARBA" id="ARBA00022837"/>
    </source>
</evidence>
<dbReference type="PANTHER" id="PTHR40088:SF1">
    <property type="entry name" value="PECTATE LYASE PEL9"/>
    <property type="match status" value="1"/>
</dbReference>
<proteinExistence type="inferred from homology"/>
<dbReference type="GO" id="GO:0046872">
    <property type="term" value="F:metal ion binding"/>
    <property type="evidence" value="ECO:0007669"/>
    <property type="project" value="UniProtKB-KW"/>
</dbReference>
<keyword evidence="3" id="KW-0964">Secreted</keyword>
<dbReference type="InterPro" id="IPR006626">
    <property type="entry name" value="PbH1"/>
</dbReference>
<evidence type="ECO:0000313" key="11">
    <source>
        <dbReference type="Proteomes" id="UP000824229"/>
    </source>
</evidence>
<keyword evidence="4" id="KW-0479">Metal-binding</keyword>
<feature type="non-terminal residue" evidence="10">
    <location>
        <position position="1"/>
    </location>
</feature>
<dbReference type="GO" id="GO:0016837">
    <property type="term" value="F:carbon-oxygen lyase activity, acting on polysaccharides"/>
    <property type="evidence" value="ECO:0007669"/>
    <property type="project" value="TreeGrafter"/>
</dbReference>
<name>A0A9E2K9H5_9FIRM</name>
<dbReference type="InterPro" id="IPR012334">
    <property type="entry name" value="Pectin_lyas_fold"/>
</dbReference>
<comment type="cofactor">
    <cofactor evidence="1">
        <name>Ca(2+)</name>
        <dbReference type="ChEBI" id="CHEBI:29108"/>
    </cofactor>
</comment>
<dbReference type="InterPro" id="IPR011050">
    <property type="entry name" value="Pectin_lyase_fold/virulence"/>
</dbReference>
<keyword evidence="7" id="KW-0456">Lyase</keyword>
<dbReference type="PANTHER" id="PTHR40088">
    <property type="entry name" value="PECTATE LYASE (EUROFUNG)"/>
    <property type="match status" value="1"/>
</dbReference>
<evidence type="ECO:0000313" key="10">
    <source>
        <dbReference type="EMBL" id="MBU3803709.1"/>
    </source>
</evidence>
<feature type="domain" description="Pel9A-like right handed beta-helix region" evidence="9">
    <location>
        <begin position="39"/>
        <end position="296"/>
    </location>
</feature>
<comment type="similarity">
    <text evidence="8">Belongs to the polysaccharide lyase 9 family.</text>
</comment>
<dbReference type="SMART" id="SM00710">
    <property type="entry name" value="PbH1"/>
    <property type="match status" value="6"/>
</dbReference>